<feature type="region of interest" description="Disordered" evidence="1">
    <location>
        <begin position="404"/>
        <end position="459"/>
    </location>
</feature>
<name>A0A6H5GUI0_9HEMI</name>
<dbReference type="EMBL" id="CADCXU010020148">
    <property type="protein sequence ID" value="CAB0008105.1"/>
    <property type="molecule type" value="Genomic_DNA"/>
</dbReference>
<sequence length="1242" mass="140233">MPYTTFSAHAGGETNIDVTFVTPALIRHITWDLEEDPMGDHRPILVACDFDRHELEAEASTKVFCYKTTNWKRYNEELSLRLADMGSLESAAAINRAVKRWNRAVKETNKEILTEIPVKRGMTPCPWWDGDVERLRLETTHLSARVGQMKKLMEPDGILKNRSTQPFLDKNPRTRTFEDLENSSQNSKYQERSLTSINVNRSDNMSTFVFLTSCEPVGARMASDGGGIDARSEFHVDDQLGVFYLLKLPSVHPFGPHDGDSVFASVSRRIPARIPTTAMSKRFCSDSSTSQSPPLPKLVCMVNVSDLSGPSLQSEQQPLSLSAQNQSSTVFLSPASLQGDTDLQELGCPVDPPESLTTPNHESQTPSGVLLRDILTSFYNTPRTLPADKTAPANNRAVVESSALENSVIPSQRRRREPTIPQTPPLTPASTTLLTPNTAPYSLNSHPPRTRAPQQPAQQKQKKTCCLIDVLLRSPFTSLSSKQRKYVILIGKPGLKNLSGLPLNNLSSNDWITECLGMKRYFCWPCLLFQPRNSEITYHSVQQHATLPTHHKHLAILGELLRSQIIPSPCSSTSQSTKTSAPPANSESSSSKNTPDETCILSLIESNRSCGNWWTSQRQLEIIKLGRPCPILRRSANPETDVTYCAEMYNNFTWMAGSGKQNKFFCWPCLIFSPKYPAMVPGASVYSAAKQHRLSKCHLWSSFRLKEMEKKIDRPSPPHVLDVDRQSEYLKRLIDVDCFVKTCSSDSQSDSTTISGLIDQLISSDEALQRQIRSNPNSYSVKMADVSTCIQHTVNERIREEINDSPYVALILEDVSNVVDKSFIATFICYVSKNGDICERFLSFHCIAFDRSAKTILNLVTKVLVKYEVAQKLVGITYGGTVLDPFQTKSFHAELEQICPHVGFFNYGGHDLKKTILQSLSHLPKLRYFIQSLDYDSMTHHDPRIFDLYDREMLQKIMKDQGSQWFFMCIASNFKTLARRYDDLGSPNVAGDSREAKLFKSVETQFLIGLLAKIFTKVNDLLRALYSGHQMRSAISQFVLGLLTVEAEGYSPILDDAKKSIPGKTDRDDKPLDLVWYRDTFDITLKYVSEVVMFRTEENDLTALRRCVSSAVTSKDDIGRLLRRCNFQFHIEKLMNQLDFSNKTNFFTNKTPIGLIRSIVNFRMTDSLSELHRFLRLVIVTSAADYDEGSSSVKNMRILMKKNRSLFSNLSDAQIRIESSLLREIQKESSFYMNCFDCFKKL</sequence>
<protein>
    <recommendedName>
        <fullName evidence="4">DUF4371 domain-containing protein</fullName>
    </recommendedName>
</protein>
<evidence type="ECO:0000313" key="2">
    <source>
        <dbReference type="EMBL" id="CAB0008105.1"/>
    </source>
</evidence>
<evidence type="ECO:0008006" key="4">
    <source>
        <dbReference type="Google" id="ProtNLM"/>
    </source>
</evidence>
<gene>
    <name evidence="2" type="ORF">NTEN_LOCUS13351</name>
</gene>
<organism evidence="2 3">
    <name type="scientific">Nesidiocoris tenuis</name>
    <dbReference type="NCBI Taxonomy" id="355587"/>
    <lineage>
        <taxon>Eukaryota</taxon>
        <taxon>Metazoa</taxon>
        <taxon>Ecdysozoa</taxon>
        <taxon>Arthropoda</taxon>
        <taxon>Hexapoda</taxon>
        <taxon>Insecta</taxon>
        <taxon>Pterygota</taxon>
        <taxon>Neoptera</taxon>
        <taxon>Paraneoptera</taxon>
        <taxon>Hemiptera</taxon>
        <taxon>Heteroptera</taxon>
        <taxon>Panheteroptera</taxon>
        <taxon>Cimicomorpha</taxon>
        <taxon>Miridae</taxon>
        <taxon>Dicyphina</taxon>
        <taxon>Nesidiocoris</taxon>
    </lineage>
</organism>
<dbReference type="AlphaFoldDB" id="A0A6H5GUI0"/>
<dbReference type="Proteomes" id="UP000479000">
    <property type="component" value="Unassembled WGS sequence"/>
</dbReference>
<dbReference type="PANTHER" id="PTHR45749:SF37">
    <property type="entry name" value="OS05G0311600 PROTEIN"/>
    <property type="match status" value="1"/>
</dbReference>
<feature type="compositionally biased region" description="Low complexity" evidence="1">
    <location>
        <begin position="428"/>
        <end position="440"/>
    </location>
</feature>
<feature type="compositionally biased region" description="Polar residues" evidence="1">
    <location>
        <begin position="569"/>
        <end position="579"/>
    </location>
</feature>
<feature type="region of interest" description="Disordered" evidence="1">
    <location>
        <begin position="569"/>
        <end position="595"/>
    </location>
</feature>
<evidence type="ECO:0000256" key="1">
    <source>
        <dbReference type="SAM" id="MobiDB-lite"/>
    </source>
</evidence>
<feature type="compositionally biased region" description="Low complexity" evidence="1">
    <location>
        <begin position="580"/>
        <end position="591"/>
    </location>
</feature>
<dbReference type="PANTHER" id="PTHR45749">
    <property type="match status" value="1"/>
</dbReference>
<reference evidence="2 3" key="1">
    <citation type="submission" date="2020-02" db="EMBL/GenBank/DDBJ databases">
        <authorList>
            <person name="Ferguson B K."/>
        </authorList>
    </citation>
    <scope>NUCLEOTIDE SEQUENCE [LARGE SCALE GENOMIC DNA]</scope>
</reference>
<evidence type="ECO:0000313" key="3">
    <source>
        <dbReference type="Proteomes" id="UP000479000"/>
    </source>
</evidence>
<dbReference type="OrthoDB" id="6603692at2759"/>
<accession>A0A6H5GUI0</accession>
<proteinExistence type="predicted"/>
<keyword evidence="3" id="KW-1185">Reference proteome</keyword>